<reference evidence="2 3" key="1">
    <citation type="journal article" date="2020" name="Front. Microbiol.">
        <title>Single-cell genomics of novel Actinobacteria with the Wood-Ljungdahl pathway discovered in a serpentinizing system.</title>
        <authorList>
            <person name="Merino N."/>
            <person name="Kawai M."/>
            <person name="Boyd E.S."/>
            <person name="Colman D.R."/>
            <person name="McGlynn S.E."/>
            <person name="Nealson K.H."/>
            <person name="Kurokawa K."/>
            <person name="Hongoh Y."/>
        </authorList>
    </citation>
    <scope>NUCLEOTIDE SEQUENCE [LARGE SCALE GENOMIC DNA]</scope>
    <source>
        <strain evidence="2 3">S47</strain>
    </source>
</reference>
<dbReference type="CDD" id="cd07709">
    <property type="entry name" value="flavodiiron_proteins_MBL-fold"/>
    <property type="match status" value="1"/>
</dbReference>
<evidence type="ECO:0000259" key="1">
    <source>
        <dbReference type="SMART" id="SM00849"/>
    </source>
</evidence>
<dbReference type="SUPFAM" id="SSF56281">
    <property type="entry name" value="Metallo-hydrolase/oxidoreductase"/>
    <property type="match status" value="1"/>
</dbReference>
<dbReference type="PANTHER" id="PTHR43717">
    <property type="entry name" value="ANAEROBIC NITRIC OXIDE REDUCTASE FLAVORUBREDOXIN"/>
    <property type="match status" value="1"/>
</dbReference>
<dbReference type="EMBL" id="BLSD01000020">
    <property type="protein sequence ID" value="GFP38879.1"/>
    <property type="molecule type" value="Genomic_DNA"/>
</dbReference>
<dbReference type="Proteomes" id="UP000569018">
    <property type="component" value="Unassembled WGS sequence"/>
</dbReference>
<accession>A0A6V8Q288</accession>
<dbReference type="Pfam" id="PF19583">
    <property type="entry name" value="ODP"/>
    <property type="match status" value="1"/>
</dbReference>
<dbReference type="InterPro" id="IPR045761">
    <property type="entry name" value="ODP_dom"/>
</dbReference>
<organism evidence="2 3">
    <name type="scientific">Candidatus Hakubella thermalkaliphila</name>
    <dbReference type="NCBI Taxonomy" id="2754717"/>
    <lineage>
        <taxon>Bacteria</taxon>
        <taxon>Bacillati</taxon>
        <taxon>Actinomycetota</taxon>
        <taxon>Actinomycetota incertae sedis</taxon>
        <taxon>Candidatus Hakubellales</taxon>
        <taxon>Candidatus Hakubellaceae</taxon>
        <taxon>Candidatus Hakubella</taxon>
    </lineage>
</organism>
<dbReference type="RefSeq" id="WP_258189809.1">
    <property type="nucleotide sequence ID" value="NZ_BLSD01000020.1"/>
</dbReference>
<gene>
    <name evidence="2" type="ORF">HKBW3S47_00579</name>
</gene>
<proteinExistence type="predicted"/>
<name>A0A6V8Q288_9ACTN</name>
<dbReference type="AlphaFoldDB" id="A0A6V8Q288"/>
<evidence type="ECO:0000313" key="2">
    <source>
        <dbReference type="EMBL" id="GFP38879.1"/>
    </source>
</evidence>
<comment type="caution">
    <text evidence="2">The sequence shown here is derived from an EMBL/GenBank/DDBJ whole genome shotgun (WGS) entry which is preliminary data.</text>
</comment>
<dbReference type="PANTHER" id="PTHR43717:SF1">
    <property type="entry name" value="ANAEROBIC NITRIC OXIDE REDUCTASE FLAVORUBREDOXIN"/>
    <property type="match status" value="1"/>
</dbReference>
<feature type="domain" description="Metallo-beta-lactamase" evidence="1">
    <location>
        <begin position="35"/>
        <end position="191"/>
    </location>
</feature>
<dbReference type="InterPro" id="IPR001279">
    <property type="entry name" value="Metallo-B-lactamas"/>
</dbReference>
<dbReference type="Gene3D" id="3.60.15.10">
    <property type="entry name" value="Ribonuclease Z/Hydroxyacylglutathione hydrolase-like"/>
    <property type="match status" value="1"/>
</dbReference>
<dbReference type="SMART" id="SM00849">
    <property type="entry name" value="Lactamase_B"/>
    <property type="match status" value="1"/>
</dbReference>
<evidence type="ECO:0000313" key="3">
    <source>
        <dbReference type="Proteomes" id="UP000569018"/>
    </source>
</evidence>
<dbReference type="InterPro" id="IPR036866">
    <property type="entry name" value="RibonucZ/Hydroxyglut_hydro"/>
</dbReference>
<sequence>MPAVEIKPNVYWIGMNDRTTDLFEGLWPINKEGVSYNAYLINDEKKIIIDLAKALKTDEFFDHIAEIVPIPEIDYVVINHMEPDHTGVLRTFRKMAPKAHILGSPKTKAMLESFYGITENVRAVKDGEMLSLGQMTLQFFSTPLVHWPETMMTYETSQRLLFSCDAFGGYGALRGAIFDDECEDLDFYQKETLRY</sequence>
<protein>
    <submittedName>
        <fullName evidence="2">NADH oxidase (H2O-forming)</fullName>
    </submittedName>
</protein>